<sequence length="230" mass="24317">MTTLVLLPGLDGTGSLFQPLLRELPAGWRTRVVAYPMDARADYVVLTRLAAEALPADGPLVVLGESFSGPVAIRLAAALGPRLRALILCCSFARSPRPALSRLGRLLPWLPPPGLVPAWLSERVLLGGGPSDEARVLLAEALAQLPAAVLRARLRMVMAVDVSEELAAVRAPVLYLQAGQDRVVPPAAAVHVRRACPQVVITRIDGPHGLLQAAPGRCVAAMTSFLAPLH</sequence>
<dbReference type="SUPFAM" id="SSF53474">
    <property type="entry name" value="alpha/beta-Hydrolases"/>
    <property type="match status" value="1"/>
</dbReference>
<keyword evidence="2" id="KW-0378">Hydrolase</keyword>
<organism evidence="2 3">
    <name type="scientific">Pelomonas candidula</name>
    <dbReference type="NCBI Taxonomy" id="3299025"/>
    <lineage>
        <taxon>Bacteria</taxon>
        <taxon>Pseudomonadati</taxon>
        <taxon>Pseudomonadota</taxon>
        <taxon>Betaproteobacteria</taxon>
        <taxon>Burkholderiales</taxon>
        <taxon>Sphaerotilaceae</taxon>
        <taxon>Roseateles</taxon>
    </lineage>
</organism>
<evidence type="ECO:0000259" key="1">
    <source>
        <dbReference type="Pfam" id="PF12697"/>
    </source>
</evidence>
<dbReference type="Gene3D" id="3.40.50.1820">
    <property type="entry name" value="alpha/beta hydrolase"/>
    <property type="match status" value="1"/>
</dbReference>
<keyword evidence="3" id="KW-1185">Reference proteome</keyword>
<name>A0ABW7H8B6_9BURK</name>
<dbReference type="EMBL" id="JBIGIC010000002">
    <property type="protein sequence ID" value="MFG6486165.1"/>
    <property type="molecule type" value="Genomic_DNA"/>
</dbReference>
<accession>A0ABW7H8B6</accession>
<gene>
    <name evidence="2" type="ORF">ACG04R_05740</name>
</gene>
<dbReference type="InterPro" id="IPR029058">
    <property type="entry name" value="AB_hydrolase_fold"/>
</dbReference>
<reference evidence="2 3" key="1">
    <citation type="submission" date="2024-08" db="EMBL/GenBank/DDBJ databases">
        <authorList>
            <person name="Lu H."/>
        </authorList>
    </citation>
    <scope>NUCLEOTIDE SEQUENCE [LARGE SCALE GENOMIC DNA]</scope>
    <source>
        <strain evidence="2 3">BYS78W</strain>
    </source>
</reference>
<dbReference type="PANTHER" id="PTHR22753:SF14">
    <property type="entry name" value="MONOACYLGLYCEROL_DIACYLGLYCEROL O-ACYLTRANSFERASE"/>
    <property type="match status" value="1"/>
</dbReference>
<protein>
    <submittedName>
        <fullName evidence="2">Alpha/beta fold hydrolase</fullName>
    </submittedName>
</protein>
<dbReference type="PANTHER" id="PTHR22753">
    <property type="entry name" value="TRANSMEMBRANE PROTEIN 68"/>
    <property type="match status" value="1"/>
</dbReference>
<dbReference type="GO" id="GO:0016787">
    <property type="term" value="F:hydrolase activity"/>
    <property type="evidence" value="ECO:0007669"/>
    <property type="project" value="UniProtKB-KW"/>
</dbReference>
<feature type="domain" description="AB hydrolase-1" evidence="1">
    <location>
        <begin position="4"/>
        <end position="221"/>
    </location>
</feature>
<proteinExistence type="predicted"/>
<evidence type="ECO:0000313" key="3">
    <source>
        <dbReference type="Proteomes" id="UP001606134"/>
    </source>
</evidence>
<comment type="caution">
    <text evidence="2">The sequence shown here is derived from an EMBL/GenBank/DDBJ whole genome shotgun (WGS) entry which is preliminary data.</text>
</comment>
<dbReference type="RefSeq" id="WP_394407124.1">
    <property type="nucleotide sequence ID" value="NZ_JBIGIC010000002.1"/>
</dbReference>
<evidence type="ECO:0000313" key="2">
    <source>
        <dbReference type="EMBL" id="MFG6486165.1"/>
    </source>
</evidence>
<dbReference type="InterPro" id="IPR000073">
    <property type="entry name" value="AB_hydrolase_1"/>
</dbReference>
<dbReference type="Pfam" id="PF12697">
    <property type="entry name" value="Abhydrolase_6"/>
    <property type="match status" value="1"/>
</dbReference>
<dbReference type="Proteomes" id="UP001606134">
    <property type="component" value="Unassembled WGS sequence"/>
</dbReference>